<evidence type="ECO:0000256" key="6">
    <source>
        <dbReference type="ARBA" id="ARBA00022786"/>
    </source>
</evidence>
<keyword evidence="5" id="KW-0863">Zinc-finger</keyword>
<evidence type="ECO:0000256" key="4">
    <source>
        <dbReference type="ARBA" id="ARBA00022737"/>
    </source>
</evidence>
<dbReference type="CDD" id="cd20336">
    <property type="entry name" value="Rcat_RBR"/>
    <property type="match status" value="1"/>
</dbReference>
<dbReference type="CDD" id="cd20335">
    <property type="entry name" value="BRcat_RBR"/>
    <property type="match status" value="1"/>
</dbReference>
<organism evidence="11 12">
    <name type="scientific">Symbiodinium microadriaticum</name>
    <name type="common">Dinoflagellate</name>
    <name type="synonym">Zooxanthella microadriatica</name>
    <dbReference type="NCBI Taxonomy" id="2951"/>
    <lineage>
        <taxon>Eukaryota</taxon>
        <taxon>Sar</taxon>
        <taxon>Alveolata</taxon>
        <taxon>Dinophyceae</taxon>
        <taxon>Suessiales</taxon>
        <taxon>Symbiodiniaceae</taxon>
        <taxon>Symbiodinium</taxon>
    </lineage>
</organism>
<comment type="caution">
    <text evidence="11">The sequence shown here is derived from an EMBL/GenBank/DDBJ whole genome shotgun (WGS) entry which is preliminary data.</text>
</comment>
<dbReference type="OrthoDB" id="286645at2759"/>
<dbReference type="InterPro" id="IPR051628">
    <property type="entry name" value="LUBAC_E3_Ligases"/>
</dbReference>
<feature type="transmembrane region" description="Helical" evidence="9">
    <location>
        <begin position="225"/>
        <end position="250"/>
    </location>
</feature>
<dbReference type="GO" id="GO:0097039">
    <property type="term" value="P:protein linear polyubiquitination"/>
    <property type="evidence" value="ECO:0007669"/>
    <property type="project" value="TreeGrafter"/>
</dbReference>
<keyword evidence="8" id="KW-0175">Coiled coil</keyword>
<evidence type="ECO:0000256" key="5">
    <source>
        <dbReference type="ARBA" id="ARBA00022771"/>
    </source>
</evidence>
<evidence type="ECO:0000256" key="2">
    <source>
        <dbReference type="ARBA" id="ARBA00022679"/>
    </source>
</evidence>
<evidence type="ECO:0000313" key="12">
    <source>
        <dbReference type="Proteomes" id="UP000186817"/>
    </source>
</evidence>
<keyword evidence="9" id="KW-0812">Transmembrane</keyword>
<feature type="coiled-coil region" evidence="8">
    <location>
        <begin position="61"/>
        <end position="88"/>
    </location>
</feature>
<feature type="transmembrane region" description="Helical" evidence="9">
    <location>
        <begin position="171"/>
        <end position="196"/>
    </location>
</feature>
<keyword evidence="9" id="KW-0472">Membrane</keyword>
<evidence type="ECO:0000256" key="7">
    <source>
        <dbReference type="ARBA" id="ARBA00022833"/>
    </source>
</evidence>
<dbReference type="SUPFAM" id="SSF57850">
    <property type="entry name" value="RING/U-box"/>
    <property type="match status" value="1"/>
</dbReference>
<gene>
    <name evidence="11" type="primary">rnf19b</name>
    <name evidence="11" type="ORF">AK812_SmicGene2231</name>
</gene>
<dbReference type="AlphaFoldDB" id="A0A1Q9F229"/>
<evidence type="ECO:0000256" key="9">
    <source>
        <dbReference type="SAM" id="Phobius"/>
    </source>
</evidence>
<dbReference type="GO" id="GO:0000151">
    <property type="term" value="C:ubiquitin ligase complex"/>
    <property type="evidence" value="ECO:0007669"/>
    <property type="project" value="TreeGrafter"/>
</dbReference>
<dbReference type="Proteomes" id="UP000186817">
    <property type="component" value="Unassembled WGS sequence"/>
</dbReference>
<dbReference type="InterPro" id="IPR044066">
    <property type="entry name" value="TRIAD_supradom"/>
</dbReference>
<name>A0A1Q9F229_SYMMI</name>
<proteinExistence type="predicted"/>
<dbReference type="GO" id="GO:0004842">
    <property type="term" value="F:ubiquitin-protein transferase activity"/>
    <property type="evidence" value="ECO:0007669"/>
    <property type="project" value="TreeGrafter"/>
</dbReference>
<keyword evidence="4" id="KW-0677">Repeat</keyword>
<reference evidence="11 12" key="1">
    <citation type="submission" date="2016-02" db="EMBL/GenBank/DDBJ databases">
        <title>Genome analysis of coral dinoflagellate symbionts highlights evolutionary adaptations to a symbiotic lifestyle.</title>
        <authorList>
            <person name="Aranda M."/>
            <person name="Li Y."/>
            <person name="Liew Y.J."/>
            <person name="Baumgarten S."/>
            <person name="Simakov O."/>
            <person name="Wilson M."/>
            <person name="Piel J."/>
            <person name="Ashoor H."/>
            <person name="Bougouffa S."/>
            <person name="Bajic V.B."/>
            <person name="Ryu T."/>
            <person name="Ravasi T."/>
            <person name="Bayer T."/>
            <person name="Micklem G."/>
            <person name="Kim H."/>
            <person name="Bhak J."/>
            <person name="Lajeunesse T.C."/>
            <person name="Voolstra C.R."/>
        </authorList>
    </citation>
    <scope>NUCLEOTIDE SEQUENCE [LARGE SCALE GENOMIC DNA]</scope>
    <source>
        <strain evidence="11 12">CCMP2467</strain>
    </source>
</reference>
<evidence type="ECO:0000256" key="3">
    <source>
        <dbReference type="ARBA" id="ARBA00022723"/>
    </source>
</evidence>
<sequence length="363" mass="40372">MRKKASGRRGNVACNAAARAEEVLLLTDEETFGKYERFMTMIQAEMTCPVCSTEFCYYHSNAHAGRSCDEYERQLAKQEKEMRNAGVLADSKQCPRCGVHTVKISGCNHMTCAERTCKCEWCWVCGQEIEGGINGVQAHYSTGTCRQFTEVEATPGCLSNFLWVATYPFRLFFMISAFLLFILTMLVSPVTCLFFFSCSIVSEDWGRHLCRSQRFLKALVLAPGLLLYGILVLAWCILLAACFGVFMMFISWLTFCCGDPCPDLIRADHTHALWVTTLPFTSLEPGRCILQTIIQHHLVMVMSSPYSPGGTSESGHASAAAAAVAVEIRAIPIVLMIRLKTKKAFLKTPTDSIRPLLPGQFST</sequence>
<comment type="pathway">
    <text evidence="1">Protein modification; protein ubiquitination.</text>
</comment>
<keyword evidence="6" id="KW-0833">Ubl conjugation pathway</keyword>
<dbReference type="PROSITE" id="PS51873">
    <property type="entry name" value="TRIAD"/>
    <property type="match status" value="1"/>
</dbReference>
<dbReference type="EMBL" id="LSRX01000024">
    <property type="protein sequence ID" value="OLQ13746.1"/>
    <property type="molecule type" value="Genomic_DNA"/>
</dbReference>
<keyword evidence="9" id="KW-1133">Transmembrane helix</keyword>
<dbReference type="Pfam" id="PF22191">
    <property type="entry name" value="IBR_1"/>
    <property type="match status" value="1"/>
</dbReference>
<dbReference type="Gene3D" id="1.20.120.1750">
    <property type="match status" value="1"/>
</dbReference>
<evidence type="ECO:0000313" key="11">
    <source>
        <dbReference type="EMBL" id="OLQ13746.1"/>
    </source>
</evidence>
<evidence type="ECO:0000259" key="10">
    <source>
        <dbReference type="PROSITE" id="PS51873"/>
    </source>
</evidence>
<keyword evidence="12" id="KW-1185">Reference proteome</keyword>
<protein>
    <submittedName>
        <fullName evidence="11">E3 ubiquitin-protein ligase RNF19B</fullName>
    </submittedName>
</protein>
<dbReference type="PANTHER" id="PTHR22770">
    <property type="entry name" value="UBIQUITIN CONJUGATING ENZYME 7 INTERACTING PROTEIN-RELATED"/>
    <property type="match status" value="1"/>
</dbReference>
<evidence type="ECO:0000256" key="1">
    <source>
        <dbReference type="ARBA" id="ARBA00004906"/>
    </source>
</evidence>
<feature type="domain" description="RING-type" evidence="10">
    <location>
        <begin position="1"/>
        <end position="149"/>
    </location>
</feature>
<dbReference type="GO" id="GO:0008270">
    <property type="term" value="F:zinc ion binding"/>
    <property type="evidence" value="ECO:0007669"/>
    <property type="project" value="UniProtKB-KW"/>
</dbReference>
<evidence type="ECO:0000256" key="8">
    <source>
        <dbReference type="SAM" id="Coils"/>
    </source>
</evidence>
<dbReference type="GO" id="GO:0043161">
    <property type="term" value="P:proteasome-mediated ubiquitin-dependent protein catabolic process"/>
    <property type="evidence" value="ECO:0007669"/>
    <property type="project" value="TreeGrafter"/>
</dbReference>
<keyword evidence="3" id="KW-0479">Metal-binding</keyword>
<keyword evidence="2" id="KW-0808">Transferase</keyword>
<dbReference type="PANTHER" id="PTHR22770:SF13">
    <property type="entry name" value="RING-TYPE DOMAIN-CONTAINING PROTEIN"/>
    <property type="match status" value="1"/>
</dbReference>
<keyword evidence="7" id="KW-0862">Zinc</keyword>
<accession>A0A1Q9F229</accession>
<dbReference type="GO" id="GO:0043130">
    <property type="term" value="F:ubiquitin binding"/>
    <property type="evidence" value="ECO:0007669"/>
    <property type="project" value="TreeGrafter"/>
</dbReference>